<dbReference type="InterPro" id="IPR016035">
    <property type="entry name" value="Acyl_Trfase/lysoPLipase"/>
</dbReference>
<dbReference type="InterPro" id="IPR002641">
    <property type="entry name" value="PNPLA_dom"/>
</dbReference>
<evidence type="ECO:0000256" key="2">
    <source>
        <dbReference type="ARBA" id="ARBA00022963"/>
    </source>
</evidence>
<evidence type="ECO:0000259" key="6">
    <source>
        <dbReference type="PROSITE" id="PS51635"/>
    </source>
</evidence>
<proteinExistence type="predicted"/>
<accession>A0A8H3DVX3</accession>
<keyword evidence="3 4" id="KW-0443">Lipid metabolism</keyword>
<dbReference type="Gene3D" id="3.40.1090.10">
    <property type="entry name" value="Cytosolic phospholipase A2 catalytic domain"/>
    <property type="match status" value="1"/>
</dbReference>
<evidence type="ECO:0000313" key="7">
    <source>
        <dbReference type="EMBL" id="CAE7067064.1"/>
    </source>
</evidence>
<evidence type="ECO:0000256" key="5">
    <source>
        <dbReference type="SAM" id="MobiDB-lite"/>
    </source>
</evidence>
<dbReference type="PROSITE" id="PS51635">
    <property type="entry name" value="PNPLA"/>
    <property type="match status" value="1"/>
</dbReference>
<dbReference type="Proteomes" id="UP000663827">
    <property type="component" value="Unassembled WGS sequence"/>
</dbReference>
<evidence type="ECO:0000256" key="3">
    <source>
        <dbReference type="ARBA" id="ARBA00023098"/>
    </source>
</evidence>
<keyword evidence="2 4" id="KW-0442">Lipid degradation</keyword>
<evidence type="ECO:0000256" key="1">
    <source>
        <dbReference type="ARBA" id="ARBA00022801"/>
    </source>
</evidence>
<keyword evidence="1 4" id="KW-0378">Hydrolase</keyword>
<sequence length="455" mass="50213">MAIFNAASMRSLTVMARHLNQKPLCRSVPLNLKTGGHLNLQGALTTKSLIHSDSQNLASTLDVIPPVSLRDQDSARPLRILSLDGGGVRGLSSLIIFREFIARLEKEPGATKPIIPADFFDLIIGTSTGGIMALLFGRLRMSVDEVLDMYQTLSKQVFHTGRISTAFHSCATLLKDGVPSMYDESKLEKLIKQTIAKRIKDQDAEALLEDLSPDSCRTAVVTARSADATRPILMRSYAVPRDADPEKFKIWEAARATSAAPLYFRPMKAGVYKATYLDGCVSSHCNPSWLAMQEAKQLWPKRKIGLFMSLGTGSPNKVALQAPMRRFILGFIYLAANTVQVHEMAWREFKRKYEVSPYVRLSVDHEISKIRLDDPSRLDNITAATLTYLEVARTSHQIQRAVDLATGAKPSKLGPCNGPHEDEDEDDTLTSFSNVTSEGLSADLESIGESASFRK</sequence>
<reference evidence="7" key="1">
    <citation type="submission" date="2021-01" db="EMBL/GenBank/DDBJ databases">
        <authorList>
            <person name="Kaushik A."/>
        </authorList>
    </citation>
    <scope>NUCLEOTIDE SEQUENCE</scope>
    <source>
        <strain evidence="7">AG5</strain>
    </source>
</reference>
<dbReference type="GO" id="GO:0046486">
    <property type="term" value="P:glycerolipid metabolic process"/>
    <property type="evidence" value="ECO:0007669"/>
    <property type="project" value="UniProtKB-ARBA"/>
</dbReference>
<organism evidence="7 8">
    <name type="scientific">Rhizoctonia solani</name>
    <dbReference type="NCBI Taxonomy" id="456999"/>
    <lineage>
        <taxon>Eukaryota</taxon>
        <taxon>Fungi</taxon>
        <taxon>Dikarya</taxon>
        <taxon>Basidiomycota</taxon>
        <taxon>Agaricomycotina</taxon>
        <taxon>Agaricomycetes</taxon>
        <taxon>Cantharellales</taxon>
        <taxon>Ceratobasidiaceae</taxon>
        <taxon>Rhizoctonia</taxon>
    </lineage>
</organism>
<feature type="compositionally biased region" description="Polar residues" evidence="5">
    <location>
        <begin position="429"/>
        <end position="439"/>
    </location>
</feature>
<evidence type="ECO:0000256" key="4">
    <source>
        <dbReference type="PROSITE-ProRule" id="PRU01161"/>
    </source>
</evidence>
<feature type="active site" description="Nucleophile" evidence="4">
    <location>
        <position position="127"/>
    </location>
</feature>
<protein>
    <recommendedName>
        <fullName evidence="6">PNPLA domain-containing protein</fullName>
    </recommendedName>
</protein>
<feature type="active site" description="Proton acceptor" evidence="4">
    <location>
        <position position="278"/>
    </location>
</feature>
<comment type="caution">
    <text evidence="4">Lacks conserved residue(s) required for the propagation of feature annotation.</text>
</comment>
<dbReference type="EMBL" id="CAJNJQ010000269">
    <property type="protein sequence ID" value="CAE7067064.1"/>
    <property type="molecule type" value="Genomic_DNA"/>
</dbReference>
<dbReference type="SUPFAM" id="SSF52151">
    <property type="entry name" value="FabD/lysophospholipase-like"/>
    <property type="match status" value="1"/>
</dbReference>
<dbReference type="GO" id="GO:0019369">
    <property type="term" value="P:arachidonate metabolic process"/>
    <property type="evidence" value="ECO:0007669"/>
    <property type="project" value="TreeGrafter"/>
</dbReference>
<feature type="short sequence motif" description="GXGXXG" evidence="4">
    <location>
        <begin position="85"/>
        <end position="90"/>
    </location>
</feature>
<name>A0A8H3DVX3_9AGAM</name>
<comment type="caution">
    <text evidence="7">The sequence shown here is derived from an EMBL/GenBank/DDBJ whole genome shotgun (WGS) entry which is preliminary data.</text>
</comment>
<feature type="domain" description="PNPLA" evidence="6">
    <location>
        <begin position="81"/>
        <end position="292"/>
    </location>
</feature>
<feature type="region of interest" description="Disordered" evidence="5">
    <location>
        <begin position="409"/>
        <end position="455"/>
    </location>
</feature>
<dbReference type="GO" id="GO:0016042">
    <property type="term" value="P:lipid catabolic process"/>
    <property type="evidence" value="ECO:0007669"/>
    <property type="project" value="UniProtKB-UniRule"/>
</dbReference>
<dbReference type="AlphaFoldDB" id="A0A8H3DVX3"/>
<evidence type="ECO:0000313" key="8">
    <source>
        <dbReference type="Proteomes" id="UP000663827"/>
    </source>
</evidence>
<feature type="short sequence motif" description="GXSXG" evidence="4">
    <location>
        <begin position="125"/>
        <end position="129"/>
    </location>
</feature>
<dbReference type="GO" id="GO:0047499">
    <property type="term" value="F:calcium-independent phospholipase A2 activity"/>
    <property type="evidence" value="ECO:0007669"/>
    <property type="project" value="TreeGrafter"/>
</dbReference>
<dbReference type="PANTHER" id="PTHR24185:SF1">
    <property type="entry name" value="CALCIUM-INDEPENDENT PHOSPHOLIPASE A2-GAMMA"/>
    <property type="match status" value="1"/>
</dbReference>
<dbReference type="Pfam" id="PF01734">
    <property type="entry name" value="Patatin"/>
    <property type="match status" value="1"/>
</dbReference>
<dbReference type="GO" id="GO:0016020">
    <property type="term" value="C:membrane"/>
    <property type="evidence" value="ECO:0007669"/>
    <property type="project" value="TreeGrafter"/>
</dbReference>
<gene>
    <name evidence="7" type="ORF">RDB_LOCUS12408</name>
</gene>
<dbReference type="PANTHER" id="PTHR24185">
    <property type="entry name" value="CALCIUM-INDEPENDENT PHOSPHOLIPASE A2-GAMMA"/>
    <property type="match status" value="1"/>
</dbReference>